<protein>
    <recommendedName>
        <fullName evidence="2">DUF2059 domain-containing protein</fullName>
    </recommendedName>
</protein>
<feature type="signal peptide" evidence="1">
    <location>
        <begin position="1"/>
        <end position="37"/>
    </location>
</feature>
<accession>A0AAC9JNH3</accession>
<keyword evidence="1" id="KW-0732">Signal</keyword>
<organism evidence="3 4">
    <name type="scientific">Chelatococcus daeguensis</name>
    <dbReference type="NCBI Taxonomy" id="444444"/>
    <lineage>
        <taxon>Bacteria</taxon>
        <taxon>Pseudomonadati</taxon>
        <taxon>Pseudomonadota</taxon>
        <taxon>Alphaproteobacteria</taxon>
        <taxon>Hyphomicrobiales</taxon>
        <taxon>Chelatococcaceae</taxon>
        <taxon>Chelatococcus</taxon>
    </lineage>
</organism>
<keyword evidence="4" id="KW-1185">Reference proteome</keyword>
<gene>
    <name evidence="3" type="ORF">BOQ54_07020</name>
</gene>
<sequence>MRMTREAPGRYRSMKRTATHVAAAAAVAFALAGPVFAQDTGSITPAKVEAARQIVTGSGMDRSFEALVPTFAQRIKQSYVTRPEITKDLDEVLAQLQPTIESKKADLVETAAKILASRMKETDLKAAAAFFSSDAGKAYVAAQPAVLDDLYVAMQDWTGRVFEEAMTQVRAEMAKRGHQL</sequence>
<reference evidence="3 4" key="1">
    <citation type="submission" date="2016-11" db="EMBL/GenBank/DDBJ databases">
        <title>Complete genome sequence of the aerobically denitrifying bacterium Chelatococcus daeguensis TAD1.</title>
        <authorList>
            <person name="Yang Y."/>
            <person name="Huang S."/>
            <person name="Lin E."/>
        </authorList>
    </citation>
    <scope>NUCLEOTIDE SEQUENCE [LARGE SCALE GENOMIC DNA]</scope>
    <source>
        <strain evidence="3 4">TAD1</strain>
    </source>
</reference>
<dbReference type="Proteomes" id="UP000182703">
    <property type="component" value="Chromosome"/>
</dbReference>
<dbReference type="Pfam" id="PF09832">
    <property type="entry name" value="DUF2059"/>
    <property type="match status" value="1"/>
</dbReference>
<proteinExistence type="predicted"/>
<feature type="chain" id="PRO_5042051689" description="DUF2059 domain-containing protein" evidence="1">
    <location>
        <begin position="38"/>
        <end position="180"/>
    </location>
</feature>
<feature type="domain" description="DUF2059" evidence="2">
    <location>
        <begin position="106"/>
        <end position="162"/>
    </location>
</feature>
<evidence type="ECO:0000313" key="4">
    <source>
        <dbReference type="Proteomes" id="UP000182703"/>
    </source>
</evidence>
<evidence type="ECO:0000256" key="1">
    <source>
        <dbReference type="SAM" id="SignalP"/>
    </source>
</evidence>
<dbReference type="AlphaFoldDB" id="A0AAC9JNH3"/>
<dbReference type="InterPro" id="IPR018637">
    <property type="entry name" value="DUF2059"/>
</dbReference>
<evidence type="ECO:0000313" key="3">
    <source>
        <dbReference type="EMBL" id="APF37113.1"/>
    </source>
</evidence>
<dbReference type="EMBL" id="CP018095">
    <property type="protein sequence ID" value="APF37113.1"/>
    <property type="molecule type" value="Genomic_DNA"/>
</dbReference>
<name>A0AAC9JNH3_9HYPH</name>
<evidence type="ECO:0000259" key="2">
    <source>
        <dbReference type="Pfam" id="PF09832"/>
    </source>
</evidence>
<dbReference type="KEGG" id="cdq:BOQ54_07020"/>